<proteinExistence type="predicted"/>
<gene>
    <name evidence="7" type="ORF">CDAUBV1_LOCUS14679</name>
</gene>
<dbReference type="PROSITE" id="PS51700">
    <property type="entry name" value="SEPARIN"/>
    <property type="match status" value="1"/>
</dbReference>
<comment type="catalytic activity">
    <reaction evidence="1">
        <text>All bonds known to be hydrolyzed by this endopeptidase have arginine in P1 and an acidic residue in P4. P6 is often occupied by an acidic residue or by a hydroxy-amino-acid residue, the phosphorylation of which enhances cleavage.</text>
        <dbReference type="EC" id="3.4.22.49"/>
    </reaction>
</comment>
<feature type="region of interest" description="Disordered" evidence="5">
    <location>
        <begin position="828"/>
        <end position="850"/>
    </location>
</feature>
<protein>
    <recommendedName>
        <fullName evidence="2">separase</fullName>
        <ecNumber evidence="2">3.4.22.49</ecNumber>
    </recommendedName>
</protein>
<feature type="compositionally biased region" description="Polar residues" evidence="5">
    <location>
        <begin position="675"/>
        <end position="696"/>
    </location>
</feature>
<evidence type="ECO:0000256" key="3">
    <source>
        <dbReference type="ARBA" id="ARBA00022801"/>
    </source>
</evidence>
<dbReference type="GO" id="GO:0005634">
    <property type="term" value="C:nucleus"/>
    <property type="evidence" value="ECO:0007669"/>
    <property type="project" value="InterPro"/>
</dbReference>
<dbReference type="GO" id="GO:0006508">
    <property type="term" value="P:proteolysis"/>
    <property type="evidence" value="ECO:0007669"/>
    <property type="project" value="InterPro"/>
</dbReference>
<dbReference type="EMBL" id="CAXLJL010000612">
    <property type="protein sequence ID" value="CAL5139558.1"/>
    <property type="molecule type" value="Genomic_DNA"/>
</dbReference>
<feature type="compositionally biased region" description="Basic residues" evidence="5">
    <location>
        <begin position="831"/>
        <end position="840"/>
    </location>
</feature>
<feature type="region of interest" description="Disordered" evidence="5">
    <location>
        <begin position="319"/>
        <end position="346"/>
    </location>
</feature>
<dbReference type="GO" id="GO:0072686">
    <property type="term" value="C:mitotic spindle"/>
    <property type="evidence" value="ECO:0007669"/>
    <property type="project" value="TreeGrafter"/>
</dbReference>
<dbReference type="GO" id="GO:0004197">
    <property type="term" value="F:cysteine-type endopeptidase activity"/>
    <property type="evidence" value="ECO:0007669"/>
    <property type="project" value="InterPro"/>
</dbReference>
<dbReference type="PANTHER" id="PTHR12792">
    <property type="entry name" value="EXTRA SPINDLE POLES 1-RELATED"/>
    <property type="match status" value="1"/>
</dbReference>
<sequence length="1475" mass="164062">MACLPQIDGFFSEFSRLTSLLQEVAPGVGQFLLSDAHLDNSEKTDNGEVYLSLPTAFNSKNLARSLNSCAEELHEFSRSSPLPKSVRAFLTKTELCAVLASTYNLIDTECLAWDSLLAASEKSGRFLDASYALTNRLMAKLLATEANASSHSQLSSCVLMLTSELAQRKPLLDATYEAALTGQLPNRHAHLQAVMVGIFKAYLENYFNWAGFSAAMDLIPLRYKDFLEEKSWAAVCARGYYYWLHLHARCIFGAFSDASLGESGDTTAAELSPPITPPPESPLHAAVIVRMHGRTLVQFIRQCCEQKLSKKRILMKDSEKENVCPASRQPISEKQSGGQGGEEGESQLSTHRSTIWSCSGLGDGELLNLWLATRLLVRGCTQVTELYTLLGSVREARAYQDELLRVGQRFHLCDCTQTALSLMAYVDMFAQRKWAFELRLRQLCHIASSQISLEEIVKKTKFSLPMRTGEHTADDKDEAEFLRTSDVPSLCRDLRSLDAQDEDADTDSLSAGANPLLAANVNAFAAIFPCSPDRSSRSRPKNLNDMPTQCFPDSKQLLSAVSGQSTVPDRSSLSDGNPTDTMNNKSHKFFQIDHELIAAGGVSLFTCVDRILNGVIWPWLTETTRLVRDTLLTETHYLPALLQQENSCTYMKTKSEISVNKDLIEAFSALTTSPERTTRKASSTFGITPNENSMKNSDSKAICTGHTMLPPPPAPNAPCRVYSRSSRSTRSQRKTKKTATSESNRPVDAPLVDVGSTPQRLRIRSTDTRKSPVCENYGRPAVSDVEGDVKDKFSWPLVSRGFAVRERPLLGDEMLNFYVDSKQTRCCSPSRRSRSSRVTRPKVELSTSTTKHSSNSVYSLDPIESCPLLAGVARRPRNLRWASKWEAVQQRTVHVPHDLCLSEAEISLSTDADYAQMLRIAESSADALTTHLNSAYSKLLYLPIPNLFRPICHWLGLRWLSKGDQVQAGRYLAQSVGIAATSLYMSILSSRLAEVKSSHKTSSSPDQLNAWRRGFNKAREFICGRTQPFAQNADRSLSTNSSRSFVIVQLCVVDELGAYVSRSSDSSLLREECPHVPLGLGARSNGYLIITRYAGVVGDSLSQMRSETRVFHGFSDGGLKALDTFDELQMESLDSMQLQDRVQYWKARYKLDAKLKSILKEMREDWFTKDDLKWILGLSSSSPPSEMYSSIVLVPDRRLAYLPWEWILWDQSDSPAPTFTRSFSVPLVLGQLASQSYSDAPPTNKSALPPRPFNPRDTFYVLNPESNLAFTQETFQPLFAGFPGWHGVTGRMPTSEEVNSGFTEHDLFVYLGHGNGSRFLLQTFNQGLSARATALVLGCSSGKPRWEGRHEPYSSLFNHIIAGCPFVAGLLWDVTDRDVDRFTLQFLSRWLCRVHPSRGELRVNADDEAKNPSSPKQNKRPQFNNLGSCLFQAASACKLKHLVGKSVIVYGIAAEPLKESFLPHPETLKSLDKDS</sequence>
<evidence type="ECO:0000256" key="5">
    <source>
        <dbReference type="SAM" id="MobiDB-lite"/>
    </source>
</evidence>
<feature type="domain" description="Peptidase C50" evidence="6">
    <location>
        <begin position="1255"/>
        <end position="1350"/>
    </location>
</feature>
<evidence type="ECO:0000259" key="6">
    <source>
        <dbReference type="PROSITE" id="PS51700"/>
    </source>
</evidence>
<dbReference type="EC" id="3.4.22.49" evidence="2"/>
<dbReference type="PANTHER" id="PTHR12792:SF0">
    <property type="entry name" value="SEPARIN"/>
    <property type="match status" value="1"/>
</dbReference>
<keyword evidence="4" id="KW-0159">Chromosome partition</keyword>
<evidence type="ECO:0000256" key="2">
    <source>
        <dbReference type="ARBA" id="ARBA00012489"/>
    </source>
</evidence>
<feature type="region of interest" description="Disordered" evidence="5">
    <location>
        <begin position="675"/>
        <end position="753"/>
    </location>
</feature>
<name>A0AAV2TXC7_CALDB</name>
<comment type="caution">
    <text evidence="7">The sequence shown here is derived from an EMBL/GenBank/DDBJ whole genome shotgun (WGS) entry which is preliminary data.</text>
</comment>
<evidence type="ECO:0000256" key="1">
    <source>
        <dbReference type="ARBA" id="ARBA00000451"/>
    </source>
</evidence>
<evidence type="ECO:0000256" key="4">
    <source>
        <dbReference type="ARBA" id="ARBA00022829"/>
    </source>
</evidence>
<dbReference type="InterPro" id="IPR005314">
    <property type="entry name" value="Peptidase_C50"/>
</dbReference>
<dbReference type="Pfam" id="PF03568">
    <property type="entry name" value="Separin_C"/>
    <property type="match status" value="1"/>
</dbReference>
<accession>A0AAV2TXC7</accession>
<dbReference type="GO" id="GO:0005813">
    <property type="term" value="C:centrosome"/>
    <property type="evidence" value="ECO:0007669"/>
    <property type="project" value="TreeGrafter"/>
</dbReference>
<organism evidence="7 8">
    <name type="scientific">Calicophoron daubneyi</name>
    <name type="common">Rumen fluke</name>
    <name type="synonym">Paramphistomum daubneyi</name>
    <dbReference type="NCBI Taxonomy" id="300641"/>
    <lineage>
        <taxon>Eukaryota</taxon>
        <taxon>Metazoa</taxon>
        <taxon>Spiralia</taxon>
        <taxon>Lophotrochozoa</taxon>
        <taxon>Platyhelminthes</taxon>
        <taxon>Trematoda</taxon>
        <taxon>Digenea</taxon>
        <taxon>Plagiorchiida</taxon>
        <taxon>Pronocephalata</taxon>
        <taxon>Paramphistomoidea</taxon>
        <taxon>Paramphistomidae</taxon>
        <taxon>Calicophoron</taxon>
    </lineage>
</organism>
<dbReference type="InterPro" id="IPR030397">
    <property type="entry name" value="SEPARIN_core_dom"/>
</dbReference>
<evidence type="ECO:0000313" key="7">
    <source>
        <dbReference type="EMBL" id="CAL5139558.1"/>
    </source>
</evidence>
<dbReference type="GO" id="GO:0051307">
    <property type="term" value="P:meiotic chromosome separation"/>
    <property type="evidence" value="ECO:0007669"/>
    <property type="project" value="TreeGrafter"/>
</dbReference>
<reference evidence="7" key="1">
    <citation type="submission" date="2024-06" db="EMBL/GenBank/DDBJ databases">
        <authorList>
            <person name="Liu X."/>
            <person name="Lenzi L."/>
            <person name="Haldenby T S."/>
            <person name="Uol C."/>
        </authorList>
    </citation>
    <scope>NUCLEOTIDE SEQUENCE</scope>
</reference>
<dbReference type="Proteomes" id="UP001497525">
    <property type="component" value="Unassembled WGS sequence"/>
</dbReference>
<evidence type="ECO:0000313" key="8">
    <source>
        <dbReference type="Proteomes" id="UP001497525"/>
    </source>
</evidence>
<feature type="region of interest" description="Disordered" evidence="5">
    <location>
        <begin position="562"/>
        <end position="582"/>
    </location>
</feature>
<dbReference type="GO" id="GO:0005737">
    <property type="term" value="C:cytoplasm"/>
    <property type="evidence" value="ECO:0007669"/>
    <property type="project" value="TreeGrafter"/>
</dbReference>
<keyword evidence="3" id="KW-0378">Hydrolase</keyword>